<dbReference type="Proteomes" id="UP000006727">
    <property type="component" value="Chromosome 1"/>
</dbReference>
<dbReference type="EnsemblPlants" id="Pp3c1_8980V3.1">
    <property type="protein sequence ID" value="Pp3c1_8980V3.1"/>
    <property type="gene ID" value="Pp3c1_8980"/>
</dbReference>
<accession>A0A2K1L7K6</accession>
<feature type="compositionally biased region" description="Basic and acidic residues" evidence="1">
    <location>
        <begin position="12"/>
        <end position="28"/>
    </location>
</feature>
<proteinExistence type="predicted"/>
<reference evidence="3" key="3">
    <citation type="submission" date="2020-12" db="UniProtKB">
        <authorList>
            <consortium name="EnsemblPlants"/>
        </authorList>
    </citation>
    <scope>IDENTIFICATION</scope>
</reference>
<name>A0A2K1L7K6_PHYPA</name>
<organism evidence="2">
    <name type="scientific">Physcomitrium patens</name>
    <name type="common">Spreading-leaved earth moss</name>
    <name type="synonym">Physcomitrella patens</name>
    <dbReference type="NCBI Taxonomy" id="3218"/>
    <lineage>
        <taxon>Eukaryota</taxon>
        <taxon>Viridiplantae</taxon>
        <taxon>Streptophyta</taxon>
        <taxon>Embryophyta</taxon>
        <taxon>Bryophyta</taxon>
        <taxon>Bryophytina</taxon>
        <taxon>Bryopsida</taxon>
        <taxon>Funariidae</taxon>
        <taxon>Funariales</taxon>
        <taxon>Funariaceae</taxon>
        <taxon>Physcomitrium</taxon>
    </lineage>
</organism>
<reference evidence="2 4" key="2">
    <citation type="journal article" date="2018" name="Plant J.">
        <title>The Physcomitrella patens chromosome-scale assembly reveals moss genome structure and evolution.</title>
        <authorList>
            <person name="Lang D."/>
            <person name="Ullrich K.K."/>
            <person name="Murat F."/>
            <person name="Fuchs J."/>
            <person name="Jenkins J."/>
            <person name="Haas F.B."/>
            <person name="Piednoel M."/>
            <person name="Gundlach H."/>
            <person name="Van Bel M."/>
            <person name="Meyberg R."/>
            <person name="Vives C."/>
            <person name="Morata J."/>
            <person name="Symeonidi A."/>
            <person name="Hiss M."/>
            <person name="Muchero W."/>
            <person name="Kamisugi Y."/>
            <person name="Saleh O."/>
            <person name="Blanc G."/>
            <person name="Decker E.L."/>
            <person name="van Gessel N."/>
            <person name="Grimwood J."/>
            <person name="Hayes R.D."/>
            <person name="Graham S.W."/>
            <person name="Gunter L.E."/>
            <person name="McDaniel S.F."/>
            <person name="Hoernstein S.N.W."/>
            <person name="Larsson A."/>
            <person name="Li F.W."/>
            <person name="Perroud P.F."/>
            <person name="Phillips J."/>
            <person name="Ranjan P."/>
            <person name="Rokshar D.S."/>
            <person name="Rothfels C.J."/>
            <person name="Schneider L."/>
            <person name="Shu S."/>
            <person name="Stevenson D.W."/>
            <person name="Thummler F."/>
            <person name="Tillich M."/>
            <person name="Villarreal Aguilar J.C."/>
            <person name="Widiez T."/>
            <person name="Wong G.K."/>
            <person name="Wymore A."/>
            <person name="Zhang Y."/>
            <person name="Zimmer A.D."/>
            <person name="Quatrano R.S."/>
            <person name="Mayer K.F.X."/>
            <person name="Goodstein D."/>
            <person name="Casacuberta J.M."/>
            <person name="Vandepoele K."/>
            <person name="Reski R."/>
            <person name="Cuming A.C."/>
            <person name="Tuskan G.A."/>
            <person name="Maumus F."/>
            <person name="Salse J."/>
            <person name="Schmutz J."/>
            <person name="Rensing S.A."/>
        </authorList>
    </citation>
    <scope>NUCLEOTIDE SEQUENCE [LARGE SCALE GENOMIC DNA]</scope>
    <source>
        <strain evidence="3 4">cv. Gransden 2004</strain>
    </source>
</reference>
<dbReference type="Gramene" id="Pp3c1_8980V3.1">
    <property type="protein sequence ID" value="Pp3c1_8980V3.1"/>
    <property type="gene ID" value="Pp3c1_8980"/>
</dbReference>
<dbReference type="EnsemblPlants" id="Pp3c1_8980V3.2">
    <property type="protein sequence ID" value="Pp3c1_8980V3.2"/>
    <property type="gene ID" value="Pp3c1_8980"/>
</dbReference>
<gene>
    <name evidence="2" type="ORF">PHYPA_000416</name>
</gene>
<evidence type="ECO:0000313" key="3">
    <source>
        <dbReference type="EnsemblPlants" id="Pp3c1_8980V3.1"/>
    </source>
</evidence>
<protein>
    <submittedName>
        <fullName evidence="2 3">Uncharacterized protein</fullName>
    </submittedName>
</protein>
<evidence type="ECO:0000313" key="4">
    <source>
        <dbReference type="Proteomes" id="UP000006727"/>
    </source>
</evidence>
<dbReference type="InParanoid" id="A0A2K1L7K6"/>
<keyword evidence="4" id="KW-1185">Reference proteome</keyword>
<evidence type="ECO:0000313" key="2">
    <source>
        <dbReference type="EMBL" id="PNR61992.1"/>
    </source>
</evidence>
<evidence type="ECO:0000256" key="1">
    <source>
        <dbReference type="SAM" id="MobiDB-lite"/>
    </source>
</evidence>
<dbReference type="Gramene" id="Pp3c1_8980V3.2">
    <property type="protein sequence ID" value="Pp3c1_8980V3.2"/>
    <property type="gene ID" value="Pp3c1_8980"/>
</dbReference>
<sequence>MIEITKSGKNSRYKEEEEEQRGKKEDFSRTFLCVE</sequence>
<feature type="region of interest" description="Disordered" evidence="1">
    <location>
        <begin position="1"/>
        <end position="35"/>
    </location>
</feature>
<dbReference type="EMBL" id="ABEU02000001">
    <property type="protein sequence ID" value="PNR61992.1"/>
    <property type="molecule type" value="Genomic_DNA"/>
</dbReference>
<dbReference type="AlphaFoldDB" id="A0A2K1L7K6"/>
<reference evidence="2 4" key="1">
    <citation type="journal article" date="2008" name="Science">
        <title>The Physcomitrella genome reveals evolutionary insights into the conquest of land by plants.</title>
        <authorList>
            <person name="Rensing S."/>
            <person name="Lang D."/>
            <person name="Zimmer A."/>
            <person name="Terry A."/>
            <person name="Salamov A."/>
            <person name="Shapiro H."/>
            <person name="Nishiyama T."/>
            <person name="Perroud P.-F."/>
            <person name="Lindquist E."/>
            <person name="Kamisugi Y."/>
            <person name="Tanahashi T."/>
            <person name="Sakakibara K."/>
            <person name="Fujita T."/>
            <person name="Oishi K."/>
            <person name="Shin-I T."/>
            <person name="Kuroki Y."/>
            <person name="Toyoda A."/>
            <person name="Suzuki Y."/>
            <person name="Hashimoto A."/>
            <person name="Yamaguchi K."/>
            <person name="Sugano A."/>
            <person name="Kohara Y."/>
            <person name="Fujiyama A."/>
            <person name="Anterola A."/>
            <person name="Aoki S."/>
            <person name="Ashton N."/>
            <person name="Barbazuk W.B."/>
            <person name="Barker E."/>
            <person name="Bennetzen J."/>
            <person name="Bezanilla M."/>
            <person name="Blankenship R."/>
            <person name="Cho S.H."/>
            <person name="Dutcher S."/>
            <person name="Estelle M."/>
            <person name="Fawcett J.A."/>
            <person name="Gundlach H."/>
            <person name="Hanada K."/>
            <person name="Heyl A."/>
            <person name="Hicks K.A."/>
            <person name="Hugh J."/>
            <person name="Lohr M."/>
            <person name="Mayer K."/>
            <person name="Melkozernov A."/>
            <person name="Murata T."/>
            <person name="Nelson D."/>
            <person name="Pils B."/>
            <person name="Prigge M."/>
            <person name="Reiss B."/>
            <person name="Renner T."/>
            <person name="Rombauts S."/>
            <person name="Rushton P."/>
            <person name="Sanderfoot A."/>
            <person name="Schween G."/>
            <person name="Shiu S.-H."/>
            <person name="Stueber K."/>
            <person name="Theodoulou F.L."/>
            <person name="Tu H."/>
            <person name="Van de Peer Y."/>
            <person name="Verrier P.J."/>
            <person name="Waters E."/>
            <person name="Wood A."/>
            <person name="Yang L."/>
            <person name="Cove D."/>
            <person name="Cuming A."/>
            <person name="Hasebe M."/>
            <person name="Lucas S."/>
            <person name="Mishler D.B."/>
            <person name="Reski R."/>
            <person name="Grigoriev I."/>
            <person name="Quatrano R.S."/>
            <person name="Boore J.L."/>
        </authorList>
    </citation>
    <scope>NUCLEOTIDE SEQUENCE [LARGE SCALE GENOMIC DNA]</scope>
    <source>
        <strain evidence="3 4">cv. Gransden 2004</strain>
    </source>
</reference>